<dbReference type="NCBIfam" id="TIGR00107">
    <property type="entry name" value="deoD"/>
    <property type="match status" value="1"/>
</dbReference>
<dbReference type="PANTHER" id="PTHR43691">
    <property type="entry name" value="URIDINE PHOSPHORYLASE"/>
    <property type="match status" value="1"/>
</dbReference>
<dbReference type="InterPro" id="IPR004402">
    <property type="entry name" value="DeoD-type"/>
</dbReference>
<comment type="caution">
    <text evidence="8">The sequence shown here is derived from an EMBL/GenBank/DDBJ whole genome shotgun (WGS) entry which is preliminary data.</text>
</comment>
<dbReference type="EC" id="2.4.2.3" evidence="2"/>
<accession>A0ABW5LTM2</accession>
<reference evidence="9" key="1">
    <citation type="journal article" date="2019" name="Int. J. Syst. Evol. Microbiol.">
        <title>The Global Catalogue of Microorganisms (GCM) 10K type strain sequencing project: providing services to taxonomists for standard genome sequencing and annotation.</title>
        <authorList>
            <consortium name="The Broad Institute Genomics Platform"/>
            <consortium name="The Broad Institute Genome Sequencing Center for Infectious Disease"/>
            <person name="Wu L."/>
            <person name="Ma J."/>
        </authorList>
    </citation>
    <scope>NUCLEOTIDE SEQUENCE [LARGE SCALE GENOMIC DNA]</scope>
    <source>
        <strain evidence="9">KCTC 52127</strain>
    </source>
</reference>
<dbReference type="EMBL" id="JBHULH010000008">
    <property type="protein sequence ID" value="MFD2568178.1"/>
    <property type="molecule type" value="Genomic_DNA"/>
</dbReference>
<dbReference type="GO" id="GO:0004731">
    <property type="term" value="F:purine-nucleoside phosphorylase activity"/>
    <property type="evidence" value="ECO:0007669"/>
    <property type="project" value="UniProtKB-EC"/>
</dbReference>
<keyword evidence="5 8" id="KW-0808">Transferase</keyword>
<dbReference type="HAMAP" id="MF_01627">
    <property type="entry name" value="Pur_nucleosid_phosp"/>
    <property type="match status" value="1"/>
</dbReference>
<dbReference type="Proteomes" id="UP001597508">
    <property type="component" value="Unassembled WGS sequence"/>
</dbReference>
<evidence type="ECO:0000313" key="9">
    <source>
        <dbReference type="Proteomes" id="UP001597508"/>
    </source>
</evidence>
<evidence type="ECO:0000259" key="7">
    <source>
        <dbReference type="Pfam" id="PF01048"/>
    </source>
</evidence>
<dbReference type="InterPro" id="IPR000845">
    <property type="entry name" value="Nucleoside_phosphorylase_d"/>
</dbReference>
<evidence type="ECO:0000256" key="1">
    <source>
        <dbReference type="ARBA" id="ARBA00010456"/>
    </source>
</evidence>
<dbReference type="SUPFAM" id="SSF53167">
    <property type="entry name" value="Purine and uridine phosphorylases"/>
    <property type="match status" value="1"/>
</dbReference>
<evidence type="ECO:0000256" key="2">
    <source>
        <dbReference type="ARBA" id="ARBA00011888"/>
    </source>
</evidence>
<protein>
    <recommendedName>
        <fullName evidence="3">Uridine phosphorylase</fullName>
        <ecNumber evidence="2">2.4.2.3</ecNumber>
    </recommendedName>
</protein>
<evidence type="ECO:0000256" key="5">
    <source>
        <dbReference type="ARBA" id="ARBA00022679"/>
    </source>
</evidence>
<dbReference type="Gene3D" id="3.40.50.1580">
    <property type="entry name" value="Nucleoside phosphorylase domain"/>
    <property type="match status" value="1"/>
</dbReference>
<dbReference type="PROSITE" id="PS01232">
    <property type="entry name" value="PNP_UDP_1"/>
    <property type="match status" value="1"/>
</dbReference>
<sequence>MSIHINAEKGAIAETVLLPGDPLRAKWIAETFLEDVTCYNEVRGMLGYTGFYKGKRVSVQGTGMGIPSTLIYSEELIKEYGVKNLIRVGSAGSYQEEVKIRDIVLAMAASSTSSINTRRFHEANYAPTANFELFQKAVKEAEKRNIEIKAGNVLSSDEFYADNFNDYKLWAKFGVLCVEMEAAGLYTVAAKYNVKALTILTISDSLVTGERTTAQEREETFEEMMHIALSIA</sequence>
<dbReference type="CDD" id="cd09006">
    <property type="entry name" value="PNP_EcPNPI-like"/>
    <property type="match status" value="1"/>
</dbReference>
<dbReference type="RefSeq" id="WP_379666885.1">
    <property type="nucleotide sequence ID" value="NZ_JBHULH010000008.1"/>
</dbReference>
<comment type="catalytic activity">
    <reaction evidence="6">
        <text>uridine + phosphate = alpha-D-ribose 1-phosphate + uracil</text>
        <dbReference type="Rhea" id="RHEA:24388"/>
        <dbReference type="ChEBI" id="CHEBI:16704"/>
        <dbReference type="ChEBI" id="CHEBI:17568"/>
        <dbReference type="ChEBI" id="CHEBI:43474"/>
        <dbReference type="ChEBI" id="CHEBI:57720"/>
        <dbReference type="EC" id="2.4.2.3"/>
    </reaction>
</comment>
<feature type="domain" description="Nucleoside phosphorylase" evidence="7">
    <location>
        <begin position="16"/>
        <end position="223"/>
    </location>
</feature>
<evidence type="ECO:0000313" key="8">
    <source>
        <dbReference type="EMBL" id="MFD2568178.1"/>
    </source>
</evidence>
<dbReference type="NCBIfam" id="NF004489">
    <property type="entry name" value="PRK05819.1"/>
    <property type="match status" value="1"/>
</dbReference>
<proteinExistence type="inferred from homology"/>
<dbReference type="PANTHER" id="PTHR43691:SF11">
    <property type="entry name" value="FI09636P-RELATED"/>
    <property type="match status" value="1"/>
</dbReference>
<keyword evidence="9" id="KW-1185">Reference proteome</keyword>
<keyword evidence="4 8" id="KW-0328">Glycosyltransferase</keyword>
<dbReference type="Pfam" id="PF01048">
    <property type="entry name" value="PNP_UDP_1"/>
    <property type="match status" value="1"/>
</dbReference>
<evidence type="ECO:0000256" key="4">
    <source>
        <dbReference type="ARBA" id="ARBA00022676"/>
    </source>
</evidence>
<comment type="similarity">
    <text evidence="1">Belongs to the PNP/UDP phosphorylase family.</text>
</comment>
<organism evidence="8 9">
    <name type="scientific">Pseudotenacibaculum haliotis</name>
    <dbReference type="NCBI Taxonomy" id="1862138"/>
    <lineage>
        <taxon>Bacteria</taxon>
        <taxon>Pseudomonadati</taxon>
        <taxon>Bacteroidota</taxon>
        <taxon>Flavobacteriia</taxon>
        <taxon>Flavobacteriales</taxon>
        <taxon>Flavobacteriaceae</taxon>
        <taxon>Pseudotenacibaculum</taxon>
    </lineage>
</organism>
<evidence type="ECO:0000256" key="6">
    <source>
        <dbReference type="ARBA" id="ARBA00048447"/>
    </source>
</evidence>
<gene>
    <name evidence="8" type="primary">deoD</name>
    <name evidence="8" type="ORF">ACFSRZ_12400</name>
</gene>
<dbReference type="InterPro" id="IPR018016">
    <property type="entry name" value="Nucleoside_phosphorylase_CS"/>
</dbReference>
<evidence type="ECO:0000256" key="3">
    <source>
        <dbReference type="ARBA" id="ARBA00021980"/>
    </source>
</evidence>
<name>A0ABW5LTM2_9FLAO</name>
<dbReference type="InterPro" id="IPR035994">
    <property type="entry name" value="Nucleoside_phosphorylase_sf"/>
</dbReference>